<protein>
    <submittedName>
        <fullName evidence="2">Putative DNA primase</fullName>
    </submittedName>
</protein>
<dbReference type="SUPFAM" id="SSF56731">
    <property type="entry name" value="DNA primase core"/>
    <property type="match status" value="1"/>
</dbReference>
<dbReference type="EMBL" id="MT840185">
    <property type="protein sequence ID" value="QNL31557.1"/>
    <property type="molecule type" value="Genomic_DNA"/>
</dbReference>
<feature type="domain" description="DNA primase DNAG catalytic core N-terminal" evidence="1">
    <location>
        <begin position="112"/>
        <end position="202"/>
    </location>
</feature>
<sequence>MTRENEQLIMERLTIPELLNLRHGTNDCPACGGRGKLSVYPHYMKCWRTSCELNAGMGLVNAWRWHTKLDYAGAMQQLEARAGIRQAREVMDARSIVLESALEAYHYYFDTTPAAQDYILRRGWSLDLARSIGIGYAPPSGLRQFDIDHEALAREGLIKEDGEDYYRERIIFPIRDTRGHLVHMVGRYIGSSERAPRYKDTRAAINSKRYLYLEHCLKEYSKHPARELYIVEGPPDATSLIGRGLPVVGLLGLEYLLCHTSKFKPFRRITFIFDSDKYSDDHPTHAGVYKSWVRIIPQLVQLQVNLPLAELMTYMVADYKDINEWLVAEPRVNAADTINANRILFVDDLLAQWGPDISHHVDILRVLTATHSPLGLLAPYVDNQLGPLEYASLLFGS</sequence>
<dbReference type="PANTHER" id="PTHR30313:SF2">
    <property type="entry name" value="DNA PRIMASE"/>
    <property type="match status" value="1"/>
</dbReference>
<dbReference type="Pfam" id="PF08275">
    <property type="entry name" value="DNAG_N"/>
    <property type="match status" value="1"/>
</dbReference>
<proteinExistence type="predicted"/>
<dbReference type="InterPro" id="IPR037068">
    <property type="entry name" value="DNA_primase_core_N_sf"/>
</dbReference>
<dbReference type="InterPro" id="IPR050219">
    <property type="entry name" value="DnaG_primase"/>
</dbReference>
<dbReference type="InterPro" id="IPR013264">
    <property type="entry name" value="DNAG_N"/>
</dbReference>
<organism evidence="2">
    <name type="scientific">Bacteriophage sp</name>
    <dbReference type="NCBI Taxonomy" id="38018"/>
    <lineage>
        <taxon>Viruses</taxon>
    </lineage>
</organism>
<dbReference type="GO" id="GO:0006269">
    <property type="term" value="P:DNA replication, synthesis of primer"/>
    <property type="evidence" value="ECO:0007669"/>
    <property type="project" value="TreeGrafter"/>
</dbReference>
<dbReference type="PANTHER" id="PTHR30313">
    <property type="entry name" value="DNA PRIMASE"/>
    <property type="match status" value="1"/>
</dbReference>
<dbReference type="Gene3D" id="3.90.980.10">
    <property type="entry name" value="DNA primase, catalytic core, N-terminal domain"/>
    <property type="match status" value="1"/>
</dbReference>
<accession>A0A7G9A484</accession>
<name>A0A7G9A484_9VIRU</name>
<dbReference type="InterPro" id="IPR034154">
    <property type="entry name" value="TOPRIM_DnaG/twinkle"/>
</dbReference>
<dbReference type="CDD" id="cd01029">
    <property type="entry name" value="TOPRIM_primases"/>
    <property type="match status" value="1"/>
</dbReference>
<evidence type="ECO:0000313" key="2">
    <source>
        <dbReference type="EMBL" id="QNL31557.1"/>
    </source>
</evidence>
<evidence type="ECO:0000259" key="1">
    <source>
        <dbReference type="Pfam" id="PF08275"/>
    </source>
</evidence>
<dbReference type="Gene3D" id="3.40.1360.10">
    <property type="match status" value="1"/>
</dbReference>
<reference evidence="2" key="1">
    <citation type="submission" date="2020-07" db="EMBL/GenBank/DDBJ databases">
        <title>Dissolved microcystin release linked to lysis of a Microcystis spp. bloom in Lake Erie (USA) attributed to a novel cyanophage.</title>
        <authorList>
            <person name="McKindles K.M."/>
            <person name="Manes M.A."/>
            <person name="DeMarco J.R."/>
            <person name="McClure A."/>
            <person name="McKay R.M."/>
            <person name="Davis T.W."/>
            <person name="Bullerjahn G.S."/>
        </authorList>
    </citation>
    <scope>NUCLEOTIDE SEQUENCE</scope>
</reference>